<dbReference type="Gramene" id="QL05p032665:mrna">
    <property type="protein sequence ID" value="QL05p032665:mrna"/>
    <property type="gene ID" value="QL05p032665"/>
</dbReference>
<dbReference type="InParanoid" id="A0A7N2LPC4"/>
<evidence type="ECO:0000313" key="2">
    <source>
        <dbReference type="Proteomes" id="UP000594261"/>
    </source>
</evidence>
<accession>A0A7N2LPC4</accession>
<organism evidence="1 2">
    <name type="scientific">Quercus lobata</name>
    <name type="common">Valley oak</name>
    <dbReference type="NCBI Taxonomy" id="97700"/>
    <lineage>
        <taxon>Eukaryota</taxon>
        <taxon>Viridiplantae</taxon>
        <taxon>Streptophyta</taxon>
        <taxon>Embryophyta</taxon>
        <taxon>Tracheophyta</taxon>
        <taxon>Spermatophyta</taxon>
        <taxon>Magnoliopsida</taxon>
        <taxon>eudicotyledons</taxon>
        <taxon>Gunneridae</taxon>
        <taxon>Pentapetalae</taxon>
        <taxon>rosids</taxon>
        <taxon>fabids</taxon>
        <taxon>Fagales</taxon>
        <taxon>Fagaceae</taxon>
        <taxon>Quercus</taxon>
    </lineage>
</organism>
<keyword evidence="2" id="KW-1185">Reference proteome</keyword>
<name>A0A7N2LPC4_QUELO</name>
<protein>
    <submittedName>
        <fullName evidence="1">Uncharacterized protein</fullName>
    </submittedName>
</protein>
<dbReference type="EMBL" id="LRBV02000005">
    <property type="status" value="NOT_ANNOTATED_CDS"/>
    <property type="molecule type" value="Genomic_DNA"/>
</dbReference>
<dbReference type="EnsemblPlants" id="QL05p032665:mrna">
    <property type="protein sequence ID" value="QL05p032665:mrna"/>
    <property type="gene ID" value="QL05p032665"/>
</dbReference>
<sequence>MMGSTNYTIKTIIVTRNYSLQSSGLYGIGEIISGWYIVNFNGAEFDKDNSVGLDVVIRNDEGFVMASLSQLVPLPTMVIEVETLAAC</sequence>
<reference evidence="1" key="2">
    <citation type="submission" date="2021-01" db="UniProtKB">
        <authorList>
            <consortium name="EnsemblPlants"/>
        </authorList>
    </citation>
    <scope>IDENTIFICATION</scope>
</reference>
<proteinExistence type="predicted"/>
<reference evidence="1 2" key="1">
    <citation type="journal article" date="2016" name="G3 (Bethesda)">
        <title>First Draft Assembly and Annotation of the Genome of a California Endemic Oak Quercus lobata Nee (Fagaceae).</title>
        <authorList>
            <person name="Sork V.L."/>
            <person name="Fitz-Gibbon S.T."/>
            <person name="Puiu D."/>
            <person name="Crepeau M."/>
            <person name="Gugger P.F."/>
            <person name="Sherman R."/>
            <person name="Stevens K."/>
            <person name="Langley C.H."/>
            <person name="Pellegrini M."/>
            <person name="Salzberg S.L."/>
        </authorList>
    </citation>
    <scope>NUCLEOTIDE SEQUENCE [LARGE SCALE GENOMIC DNA]</scope>
    <source>
        <strain evidence="1 2">cv. SW786</strain>
    </source>
</reference>
<dbReference type="Proteomes" id="UP000594261">
    <property type="component" value="Chromosome 5"/>
</dbReference>
<dbReference type="AlphaFoldDB" id="A0A7N2LPC4"/>
<evidence type="ECO:0000313" key="1">
    <source>
        <dbReference type="EnsemblPlants" id="QL05p032665:mrna"/>
    </source>
</evidence>